<dbReference type="Pfam" id="PF00156">
    <property type="entry name" value="Pribosyltran"/>
    <property type="match status" value="1"/>
</dbReference>
<dbReference type="NCBIfam" id="NF005537">
    <property type="entry name" value="PRK07199.1"/>
    <property type="match status" value="1"/>
</dbReference>
<dbReference type="Gene3D" id="3.40.50.2020">
    <property type="match status" value="2"/>
</dbReference>
<feature type="domain" description="Phosphoribosyltransferase" evidence="10">
    <location>
        <begin position="158"/>
        <end position="271"/>
    </location>
</feature>
<dbReference type="SUPFAM" id="SSF53271">
    <property type="entry name" value="PRTase-like"/>
    <property type="match status" value="2"/>
</dbReference>
<protein>
    <recommendedName>
        <fullName evidence="1">ribose-phosphate diphosphokinase</fullName>
        <ecNumber evidence="1">2.7.6.1</ecNumber>
    </recommendedName>
</protein>
<evidence type="ECO:0000313" key="12">
    <source>
        <dbReference type="EMBL" id="EHJ58289.1"/>
    </source>
</evidence>
<dbReference type="GO" id="GO:0005737">
    <property type="term" value="C:cytoplasm"/>
    <property type="evidence" value="ECO:0007669"/>
    <property type="project" value="TreeGrafter"/>
</dbReference>
<evidence type="ECO:0000256" key="4">
    <source>
        <dbReference type="ARBA" id="ARBA00022741"/>
    </source>
</evidence>
<dbReference type="InterPro" id="IPR000836">
    <property type="entry name" value="PRTase_dom"/>
</dbReference>
<evidence type="ECO:0000256" key="7">
    <source>
        <dbReference type="ARBA" id="ARBA00049535"/>
    </source>
</evidence>
<dbReference type="CDD" id="cd06223">
    <property type="entry name" value="PRTases_typeI"/>
    <property type="match status" value="1"/>
</dbReference>
<keyword evidence="13" id="KW-1185">Reference proteome</keyword>
<keyword evidence="3 8" id="KW-0545">Nucleotide biosynthesis</keyword>
<dbReference type="GO" id="GO:0000287">
    <property type="term" value="F:magnesium ion binding"/>
    <property type="evidence" value="ECO:0007669"/>
    <property type="project" value="InterPro"/>
</dbReference>
<sequence length="360" mass="39093">MELQIMSDDPTIRVTTFENAGNASRNLVIPLAGNESFARLLADAEDWELGAVETRSFPDGETYLRILSDVEDRSVIFVCTLARPDAGFLRLVFAADGARSLGARSITLIAPYLAYMRQDRRFQTGEAVTSLSFARLLSSSFDRLVTVDPHLHRYLALTDLYSMPAIALHAAPLLADWIATNVDNPLLIGPDTESEQWVAAIAAQVGAPYAVARKIRHGDRNVDIELPDLSRWRDRQPVLVDDIASSGRTLIEAARQLALRGLTLPIVVIVHAIFAGDAFEQLSPLCRRIVSTDSVSHASNAIALAPMIGRALAGPEAVGGGNVRHRCPPEPMDEVDRAGVDSFPASDPPSWMGGVERHGD</sequence>
<evidence type="ECO:0000256" key="5">
    <source>
        <dbReference type="ARBA" id="ARBA00022777"/>
    </source>
</evidence>
<dbReference type="GO" id="GO:0004749">
    <property type="term" value="F:ribose phosphate diphosphokinase activity"/>
    <property type="evidence" value="ECO:0007669"/>
    <property type="project" value="UniProtKB-EC"/>
</dbReference>
<evidence type="ECO:0000256" key="1">
    <source>
        <dbReference type="ARBA" id="ARBA00013247"/>
    </source>
</evidence>
<dbReference type="GO" id="GO:0006164">
    <property type="term" value="P:purine nucleotide biosynthetic process"/>
    <property type="evidence" value="ECO:0007669"/>
    <property type="project" value="TreeGrafter"/>
</dbReference>
<dbReference type="GO" id="GO:0016301">
    <property type="term" value="F:kinase activity"/>
    <property type="evidence" value="ECO:0007669"/>
    <property type="project" value="UniProtKB-KW"/>
</dbReference>
<evidence type="ECO:0000256" key="3">
    <source>
        <dbReference type="ARBA" id="ARBA00022727"/>
    </source>
</evidence>
<reference evidence="12 13" key="1">
    <citation type="journal article" date="2012" name="J. Bacteriol.">
        <title>Genome sequence of benzo(a)pyrene-degrading bacterium Novosphingobium pentaromativorans US6-1.</title>
        <authorList>
            <person name="Luo Y.R."/>
            <person name="Kang S.G."/>
            <person name="Kim S.J."/>
            <person name="Kim M.R."/>
            <person name="Li N."/>
            <person name="Lee J.H."/>
            <person name="Kwon K.K."/>
        </authorList>
    </citation>
    <scope>NUCLEOTIDE SEQUENCE [LARGE SCALE GENOMIC DNA]</scope>
    <source>
        <strain evidence="12 13">US6-1</strain>
    </source>
</reference>
<dbReference type="InterPro" id="IPR029057">
    <property type="entry name" value="PRTase-like"/>
</dbReference>
<keyword evidence="5 12" id="KW-0418">Kinase</keyword>
<evidence type="ECO:0000259" key="11">
    <source>
        <dbReference type="Pfam" id="PF13793"/>
    </source>
</evidence>
<dbReference type="GO" id="GO:0006015">
    <property type="term" value="P:5-phosphoribose 1-diphosphate biosynthetic process"/>
    <property type="evidence" value="ECO:0007669"/>
    <property type="project" value="TreeGrafter"/>
</dbReference>
<dbReference type="EMBL" id="AGFM01000088">
    <property type="protein sequence ID" value="EHJ58289.1"/>
    <property type="molecule type" value="Genomic_DNA"/>
</dbReference>
<dbReference type="Proteomes" id="UP000004030">
    <property type="component" value="Unassembled WGS sequence"/>
</dbReference>
<evidence type="ECO:0000313" key="13">
    <source>
        <dbReference type="Proteomes" id="UP000004030"/>
    </source>
</evidence>
<dbReference type="PANTHER" id="PTHR10210:SF32">
    <property type="entry name" value="RIBOSE-PHOSPHATE PYROPHOSPHOKINASE 2"/>
    <property type="match status" value="1"/>
</dbReference>
<feature type="domain" description="Ribose-phosphate pyrophosphokinase N-terminal" evidence="11">
    <location>
        <begin position="30"/>
        <end position="139"/>
    </location>
</feature>
<keyword evidence="2" id="KW-0808">Transferase</keyword>
<dbReference type="GO" id="GO:0005524">
    <property type="term" value="F:ATP binding"/>
    <property type="evidence" value="ECO:0007669"/>
    <property type="project" value="UniProtKB-KW"/>
</dbReference>
<evidence type="ECO:0000256" key="6">
    <source>
        <dbReference type="ARBA" id="ARBA00022840"/>
    </source>
</evidence>
<keyword evidence="6" id="KW-0067">ATP-binding</keyword>
<dbReference type="EC" id="2.7.6.1" evidence="1"/>
<accession>G6EK71</accession>
<comment type="catalytic activity">
    <reaction evidence="7">
        <text>D-ribose 5-phosphate + ATP = 5-phospho-alpha-D-ribose 1-diphosphate + AMP + H(+)</text>
        <dbReference type="Rhea" id="RHEA:15609"/>
        <dbReference type="ChEBI" id="CHEBI:15378"/>
        <dbReference type="ChEBI" id="CHEBI:30616"/>
        <dbReference type="ChEBI" id="CHEBI:58017"/>
        <dbReference type="ChEBI" id="CHEBI:78346"/>
        <dbReference type="ChEBI" id="CHEBI:456215"/>
        <dbReference type="EC" id="2.7.6.1"/>
    </reaction>
</comment>
<evidence type="ECO:0000256" key="2">
    <source>
        <dbReference type="ARBA" id="ARBA00022679"/>
    </source>
</evidence>
<dbReference type="AlphaFoldDB" id="G6EK71"/>
<dbReference type="InterPro" id="IPR005946">
    <property type="entry name" value="Rib-P_diPkinase"/>
</dbReference>
<organism evidence="12 13">
    <name type="scientific">Novosphingobium pentaromativorans US6-1</name>
    <dbReference type="NCBI Taxonomy" id="1088721"/>
    <lineage>
        <taxon>Bacteria</taxon>
        <taxon>Pseudomonadati</taxon>
        <taxon>Pseudomonadota</taxon>
        <taxon>Alphaproteobacteria</taxon>
        <taxon>Sphingomonadales</taxon>
        <taxon>Sphingomonadaceae</taxon>
        <taxon>Novosphingobium</taxon>
    </lineage>
</organism>
<dbReference type="NCBIfam" id="TIGR01251">
    <property type="entry name" value="ribP_PPkin"/>
    <property type="match status" value="1"/>
</dbReference>
<evidence type="ECO:0000259" key="10">
    <source>
        <dbReference type="Pfam" id="PF00156"/>
    </source>
</evidence>
<dbReference type="PATRIC" id="fig|1088721.3.peg.4657"/>
<comment type="similarity">
    <text evidence="8">Belongs to the ribose-phosphate pyrophosphokinase family.</text>
</comment>
<feature type="region of interest" description="Disordered" evidence="9">
    <location>
        <begin position="318"/>
        <end position="360"/>
    </location>
</feature>
<dbReference type="SMART" id="SM01400">
    <property type="entry name" value="Pribosyltran_N"/>
    <property type="match status" value="1"/>
</dbReference>
<gene>
    <name evidence="12" type="ORF">NSU_4742</name>
</gene>
<name>G6EK71_9SPHN</name>
<evidence type="ECO:0000256" key="8">
    <source>
        <dbReference type="RuleBase" id="RU004324"/>
    </source>
</evidence>
<dbReference type="PANTHER" id="PTHR10210">
    <property type="entry name" value="RIBOSE-PHOSPHATE DIPHOSPHOKINASE FAMILY MEMBER"/>
    <property type="match status" value="1"/>
</dbReference>
<comment type="caution">
    <text evidence="12">The sequence shown here is derived from an EMBL/GenBank/DDBJ whole genome shotgun (WGS) entry which is preliminary data.</text>
</comment>
<dbReference type="Pfam" id="PF13793">
    <property type="entry name" value="Pribosyltran_N"/>
    <property type="match status" value="1"/>
</dbReference>
<keyword evidence="4" id="KW-0547">Nucleotide-binding</keyword>
<dbReference type="eggNOG" id="COG0462">
    <property type="taxonomic scope" value="Bacteria"/>
</dbReference>
<dbReference type="GO" id="GO:0002189">
    <property type="term" value="C:ribose phosphate diphosphokinase complex"/>
    <property type="evidence" value="ECO:0007669"/>
    <property type="project" value="TreeGrafter"/>
</dbReference>
<dbReference type="InterPro" id="IPR029099">
    <property type="entry name" value="Pribosyltran_N"/>
</dbReference>
<evidence type="ECO:0000256" key="9">
    <source>
        <dbReference type="SAM" id="MobiDB-lite"/>
    </source>
</evidence>
<proteinExistence type="inferred from homology"/>